<protein>
    <recommendedName>
        <fullName evidence="3">N-acetylmuramoyl-L-alanine amidase</fullName>
        <ecNumber evidence="3">3.5.1.28</ecNumber>
    </recommendedName>
</protein>
<dbReference type="CDD" id="cd06583">
    <property type="entry name" value="PGRP"/>
    <property type="match status" value="1"/>
</dbReference>
<dbReference type="FunFam" id="3.40.80.10:FF:000003">
    <property type="entry name" value="N-acetylmuramoyl-L-alanine amidase"/>
    <property type="match status" value="1"/>
</dbReference>
<comment type="catalytic activity">
    <reaction evidence="1">
        <text>Hydrolyzes the link between N-acetylmuramoyl residues and L-amino acid residues in certain cell-wall glycopeptides.</text>
        <dbReference type="EC" id="3.5.1.28"/>
    </reaction>
</comment>
<dbReference type="PATRIC" id="fig|932677.3.peg.1316"/>
<dbReference type="GO" id="GO:0009254">
    <property type="term" value="P:peptidoglycan turnover"/>
    <property type="evidence" value="ECO:0007669"/>
    <property type="project" value="TreeGrafter"/>
</dbReference>
<dbReference type="OrthoDB" id="9794842at2"/>
<dbReference type="HOGENOM" id="CLU_049290_2_1_6"/>
<dbReference type="Gene3D" id="3.40.80.10">
    <property type="entry name" value="Peptidoglycan recognition protein-like"/>
    <property type="match status" value="1"/>
</dbReference>
<dbReference type="SUPFAM" id="SSF47090">
    <property type="entry name" value="PGBD-like"/>
    <property type="match status" value="1"/>
</dbReference>
<organism evidence="7 8">
    <name type="scientific">Pantoea ananatis (strain AJ13355)</name>
    <dbReference type="NCBI Taxonomy" id="932677"/>
    <lineage>
        <taxon>Bacteria</taxon>
        <taxon>Pseudomonadati</taxon>
        <taxon>Pseudomonadota</taxon>
        <taxon>Gammaproteobacteria</taxon>
        <taxon>Enterobacterales</taxon>
        <taxon>Erwiniaceae</taxon>
        <taxon>Pantoea</taxon>
    </lineage>
</organism>
<dbReference type="Pfam" id="PF01471">
    <property type="entry name" value="PG_binding_1"/>
    <property type="match status" value="1"/>
</dbReference>
<evidence type="ECO:0000256" key="4">
    <source>
        <dbReference type="ARBA" id="ARBA00022801"/>
    </source>
</evidence>
<dbReference type="InterPro" id="IPR002477">
    <property type="entry name" value="Peptidoglycan-bd-like"/>
</dbReference>
<evidence type="ECO:0000256" key="1">
    <source>
        <dbReference type="ARBA" id="ARBA00001561"/>
    </source>
</evidence>
<evidence type="ECO:0000313" key="7">
    <source>
        <dbReference type="EMBL" id="BAK11219.1"/>
    </source>
</evidence>
<dbReference type="InterPro" id="IPR036366">
    <property type="entry name" value="PGBDSf"/>
</dbReference>
<keyword evidence="5" id="KW-0961">Cell wall biogenesis/degradation</keyword>
<dbReference type="GO" id="GO:0008745">
    <property type="term" value="F:N-acetylmuramoyl-L-alanine amidase activity"/>
    <property type="evidence" value="ECO:0007669"/>
    <property type="project" value="UniProtKB-EC"/>
</dbReference>
<dbReference type="eggNOG" id="COG3023">
    <property type="taxonomic scope" value="Bacteria"/>
</dbReference>
<dbReference type="KEGG" id="paj:PAJ_1139"/>
<keyword evidence="4" id="KW-0378">Hydrolase</keyword>
<proteinExistence type="inferred from homology"/>
<evidence type="ECO:0000256" key="5">
    <source>
        <dbReference type="ARBA" id="ARBA00023316"/>
    </source>
</evidence>
<dbReference type="RefSeq" id="WP_014593632.1">
    <property type="nucleotide sequence ID" value="NC_017531.2"/>
</dbReference>
<dbReference type="Gene3D" id="1.10.101.10">
    <property type="entry name" value="PGBD-like superfamily/PGBD"/>
    <property type="match status" value="1"/>
</dbReference>
<reference evidence="8" key="1">
    <citation type="journal article" date="2012" name="Appl. Microbiol. Biotechnol.">
        <title>The complete genome sequence of Pantoea ananatis AJ13355, an organism with great biotechnological potential.</title>
        <authorList>
            <person name="Hara Y."/>
            <person name="Kadotani N."/>
            <person name="Izui H."/>
            <person name="Katashkina J.I."/>
            <person name="Kuvaeva T.M."/>
            <person name="Andreeva I.G."/>
            <person name="Golubeva L.I."/>
            <person name="Malko D.B."/>
            <person name="Makeev V.J."/>
            <person name="Mashko S.V."/>
            <person name="Kozlov Y.I."/>
        </authorList>
    </citation>
    <scope>NUCLEOTIDE SEQUENCE [LARGE SCALE GENOMIC DNA]</scope>
    <source>
        <strain evidence="8">AJ13355</strain>
    </source>
</reference>
<dbReference type="InterPro" id="IPR051206">
    <property type="entry name" value="NAMLAA_amidase_2"/>
</dbReference>
<dbReference type="SUPFAM" id="SSF55846">
    <property type="entry name" value="N-acetylmuramoyl-L-alanine amidase-like"/>
    <property type="match status" value="1"/>
</dbReference>
<name>A0A0H3KVH7_PANAA</name>
<sequence length="297" mass="33448">MLQKDLIDMGIKKNARCILTSLFLLLSLTGCSHSISSKANRQDYTLSHDYSSLAQNERIRFLVFHYTAADNATSLKLLTGNNVSAHYLIPESPDNTADKPLIYQLVHEDKRAWHAGVSNWNGRVNLNDSSVGIEIVNRGFSENMLGHKTWYPYDEKQIKALVALSRRIIQRYNITPDNVVGHSDIAPLRKQDPGKLFPWKQLAAQGIGAWPEAEKIKKYLNGRLPTAPVNVHKMQVLLKTYGYDAIPQTGVLDEETIKTIQAFQMHFRPALDNGIPDAETEAIAQALNEQYRPKAID</sequence>
<evidence type="ECO:0000256" key="3">
    <source>
        <dbReference type="ARBA" id="ARBA00011901"/>
    </source>
</evidence>
<evidence type="ECO:0000256" key="2">
    <source>
        <dbReference type="ARBA" id="ARBA00007553"/>
    </source>
</evidence>
<dbReference type="InterPro" id="IPR036365">
    <property type="entry name" value="PGBD-like_sf"/>
</dbReference>
<dbReference type="EMBL" id="AP012032">
    <property type="protein sequence ID" value="BAK11219.1"/>
    <property type="molecule type" value="Genomic_DNA"/>
</dbReference>
<dbReference type="PANTHER" id="PTHR30417:SF1">
    <property type="entry name" value="N-ACETYLMURAMOYL-L-ALANINE AMIDASE AMID"/>
    <property type="match status" value="1"/>
</dbReference>
<evidence type="ECO:0000259" key="6">
    <source>
        <dbReference type="SMART" id="SM00644"/>
    </source>
</evidence>
<comment type="similarity">
    <text evidence="2">Belongs to the N-acetylmuramoyl-L-alanine amidase 2 family.</text>
</comment>
<accession>A0A0H3KVH7</accession>
<dbReference type="Proteomes" id="UP000006690">
    <property type="component" value="Chromosome"/>
</dbReference>
<dbReference type="InterPro" id="IPR002502">
    <property type="entry name" value="Amidase_domain"/>
</dbReference>
<dbReference type="GO" id="GO:0071555">
    <property type="term" value="P:cell wall organization"/>
    <property type="evidence" value="ECO:0007669"/>
    <property type="project" value="UniProtKB-KW"/>
</dbReference>
<dbReference type="AlphaFoldDB" id="A0A0H3KVH7"/>
<evidence type="ECO:0000313" key="8">
    <source>
        <dbReference type="Proteomes" id="UP000006690"/>
    </source>
</evidence>
<dbReference type="SMART" id="SM00644">
    <property type="entry name" value="Ami_2"/>
    <property type="match status" value="1"/>
</dbReference>
<dbReference type="GO" id="GO:0009253">
    <property type="term" value="P:peptidoglycan catabolic process"/>
    <property type="evidence" value="ECO:0007669"/>
    <property type="project" value="InterPro"/>
</dbReference>
<dbReference type="EC" id="3.5.1.28" evidence="3"/>
<feature type="domain" description="N-acetylmuramoyl-L-alanine amidase" evidence="6">
    <location>
        <begin position="47"/>
        <end position="194"/>
    </location>
</feature>
<dbReference type="InterPro" id="IPR036505">
    <property type="entry name" value="Amidase/PGRP_sf"/>
</dbReference>
<dbReference type="PROSITE" id="PS51257">
    <property type="entry name" value="PROKAR_LIPOPROTEIN"/>
    <property type="match status" value="1"/>
</dbReference>
<dbReference type="PANTHER" id="PTHR30417">
    <property type="entry name" value="N-ACETYLMURAMOYL-L-ALANINE AMIDASE AMID"/>
    <property type="match status" value="1"/>
</dbReference>
<dbReference type="GO" id="GO:0019867">
    <property type="term" value="C:outer membrane"/>
    <property type="evidence" value="ECO:0007669"/>
    <property type="project" value="TreeGrafter"/>
</dbReference>
<dbReference type="Pfam" id="PF01510">
    <property type="entry name" value="Amidase_2"/>
    <property type="match status" value="1"/>
</dbReference>
<gene>
    <name evidence="7" type="primary">ybjR</name>
    <name evidence="7" type="ordered locus">PAJ_1139</name>
</gene>